<sequence length="827" mass="96178">MIVYISVKSRHVHCGPSEVEPSEVETFVPRMADASDDHPLRPPLWYLEFRQLLRRNPEEAARRWTRHLDDKERIDIVWTAAKSIHLDVLEWSLLLENQATGKRWIDANELRDESGLCLLHEVASNIYVTVRKLLAVFELLIQRVGCQVNVTDPDGWTVLHYVCGSHVKRNRRGRQMYIRLLKLLVESGADVTIHVEGITPLHLVHESPWAIGYLLLNTPARADISDTFQRTPLIWILRNPHLPPVRRIPVSIFRGRMDFTEADYMGHSLIHYAVLRAQSDKLDDTLRLIRRLVDIGADVNHRNKRLRTPLFFLVHKPDMRQLAESLIQRFNADVNIVDADGFTVVHIAAVLGKLDYVTLFLPYLKRNVRTINGETVRTCLEQYCDPSAMTPELQNELALLESKSEFRAKREYVKPYTVWNYVHQMDRFRGLLSLYIVDTFIRYRGGRSFFTDFFHHISHSAAIIQRAKDFLTRISKWNGSSQILLDIIDQYSVVIQHDASQSQNMSIEVEESTQIARSVHQIVLKLMEQIRIKDSQNTNFGWKLDVLPVGSSVDGSKILLPDEYDFLVVFRRFETQNKLVSVGEDYVDQVEKFRLYLILCMQEMDQQLAGEELGFQFVDSEMRRVCLNIRLTWRGKQSSRNNLFRGLAISVDLTPVFHFIGWENQSGFRPLRPLESLPQWFQRDQTVEHFRPLHNCLTIPPCAATMEARCLSHSSHWLFQYCLKLLKLIVQSEYIIQDEPTPNSHFLKVALLKYIDEKGPPVQRQDVARYVAGICRKLQDTDWRFRIDDFVADVLMPSPVVTIKKELLSILDRTRCSSFLFHDCTLL</sequence>
<accession>E9HJ96</accession>
<dbReference type="AlphaFoldDB" id="E9HJ96"/>
<protein>
    <submittedName>
        <fullName evidence="4">Uncharacterized protein</fullName>
    </submittedName>
</protein>
<evidence type="ECO:0000256" key="1">
    <source>
        <dbReference type="ARBA" id="ARBA00022737"/>
    </source>
</evidence>
<feature type="repeat" description="ANK" evidence="3">
    <location>
        <begin position="265"/>
        <end position="304"/>
    </location>
</feature>
<dbReference type="SMART" id="SM00248">
    <property type="entry name" value="ANK"/>
    <property type="match status" value="4"/>
</dbReference>
<dbReference type="Gene3D" id="3.30.460.90">
    <property type="match status" value="1"/>
</dbReference>
<evidence type="ECO:0000313" key="4">
    <source>
        <dbReference type="EMBL" id="EFX68203.1"/>
    </source>
</evidence>
<dbReference type="Gene3D" id="1.25.40.20">
    <property type="entry name" value="Ankyrin repeat-containing domain"/>
    <property type="match status" value="2"/>
</dbReference>
<proteinExistence type="predicted"/>
<dbReference type="InterPro" id="IPR002110">
    <property type="entry name" value="Ankyrin_rpt"/>
</dbReference>
<reference evidence="4 5" key="1">
    <citation type="journal article" date="2011" name="Science">
        <title>The ecoresponsive genome of Daphnia pulex.</title>
        <authorList>
            <person name="Colbourne J.K."/>
            <person name="Pfrender M.E."/>
            <person name="Gilbert D."/>
            <person name="Thomas W.K."/>
            <person name="Tucker A."/>
            <person name="Oakley T.H."/>
            <person name="Tokishita S."/>
            <person name="Aerts A."/>
            <person name="Arnold G.J."/>
            <person name="Basu M.K."/>
            <person name="Bauer D.J."/>
            <person name="Caceres C.E."/>
            <person name="Carmel L."/>
            <person name="Casola C."/>
            <person name="Choi J.H."/>
            <person name="Detter J.C."/>
            <person name="Dong Q."/>
            <person name="Dusheyko S."/>
            <person name="Eads B.D."/>
            <person name="Frohlich T."/>
            <person name="Geiler-Samerotte K.A."/>
            <person name="Gerlach D."/>
            <person name="Hatcher P."/>
            <person name="Jogdeo S."/>
            <person name="Krijgsveld J."/>
            <person name="Kriventseva E.V."/>
            <person name="Kultz D."/>
            <person name="Laforsch C."/>
            <person name="Lindquist E."/>
            <person name="Lopez J."/>
            <person name="Manak J.R."/>
            <person name="Muller J."/>
            <person name="Pangilinan J."/>
            <person name="Patwardhan R.P."/>
            <person name="Pitluck S."/>
            <person name="Pritham E.J."/>
            <person name="Rechtsteiner A."/>
            <person name="Rho M."/>
            <person name="Rogozin I.B."/>
            <person name="Sakarya O."/>
            <person name="Salamov A."/>
            <person name="Schaack S."/>
            <person name="Shapiro H."/>
            <person name="Shiga Y."/>
            <person name="Skalitzky C."/>
            <person name="Smith Z."/>
            <person name="Souvorov A."/>
            <person name="Sung W."/>
            <person name="Tang Z."/>
            <person name="Tsuchiya D."/>
            <person name="Tu H."/>
            <person name="Vos H."/>
            <person name="Wang M."/>
            <person name="Wolf Y.I."/>
            <person name="Yamagata H."/>
            <person name="Yamada T."/>
            <person name="Ye Y."/>
            <person name="Shaw J.R."/>
            <person name="Andrews J."/>
            <person name="Crease T.J."/>
            <person name="Tang H."/>
            <person name="Lucas S.M."/>
            <person name="Robertson H.M."/>
            <person name="Bork P."/>
            <person name="Koonin E.V."/>
            <person name="Zdobnov E.M."/>
            <person name="Grigoriev I.V."/>
            <person name="Lynch M."/>
            <person name="Boore J.L."/>
        </authorList>
    </citation>
    <scope>NUCLEOTIDE SEQUENCE [LARGE SCALE GENOMIC DNA]</scope>
</reference>
<dbReference type="HOGENOM" id="CLU_342659_0_0_1"/>
<dbReference type="PROSITE" id="PS50088">
    <property type="entry name" value="ANK_REPEAT"/>
    <property type="match status" value="1"/>
</dbReference>
<keyword evidence="2 3" id="KW-0040">ANK repeat</keyword>
<dbReference type="Proteomes" id="UP000000305">
    <property type="component" value="Unassembled WGS sequence"/>
</dbReference>
<dbReference type="InParanoid" id="E9HJ96"/>
<dbReference type="EMBL" id="GL732660">
    <property type="protein sequence ID" value="EFX68203.1"/>
    <property type="molecule type" value="Genomic_DNA"/>
</dbReference>
<organism evidence="4 5">
    <name type="scientific">Daphnia pulex</name>
    <name type="common">Water flea</name>
    <dbReference type="NCBI Taxonomy" id="6669"/>
    <lineage>
        <taxon>Eukaryota</taxon>
        <taxon>Metazoa</taxon>
        <taxon>Ecdysozoa</taxon>
        <taxon>Arthropoda</taxon>
        <taxon>Crustacea</taxon>
        <taxon>Branchiopoda</taxon>
        <taxon>Diplostraca</taxon>
        <taxon>Cladocera</taxon>
        <taxon>Anomopoda</taxon>
        <taxon>Daphniidae</taxon>
        <taxon>Daphnia</taxon>
    </lineage>
</organism>
<evidence type="ECO:0000313" key="5">
    <source>
        <dbReference type="Proteomes" id="UP000000305"/>
    </source>
</evidence>
<dbReference type="PANTHER" id="PTHR24123:SF33">
    <property type="entry name" value="PROTEIN HOS4"/>
    <property type="match status" value="1"/>
</dbReference>
<dbReference type="InterPro" id="IPR051165">
    <property type="entry name" value="Multifunctional_ANK_Repeat"/>
</dbReference>
<keyword evidence="5" id="KW-1185">Reference proteome</keyword>
<dbReference type="KEGG" id="dpx:DAPPUDRAFT_301536"/>
<evidence type="ECO:0000256" key="3">
    <source>
        <dbReference type="PROSITE-ProRule" id="PRU00023"/>
    </source>
</evidence>
<dbReference type="InterPro" id="IPR036770">
    <property type="entry name" value="Ankyrin_rpt-contain_sf"/>
</dbReference>
<gene>
    <name evidence="4" type="ORF">DAPPUDRAFT_301536</name>
</gene>
<name>E9HJ96_DAPPU</name>
<dbReference type="SUPFAM" id="SSF48403">
    <property type="entry name" value="Ankyrin repeat"/>
    <property type="match status" value="1"/>
</dbReference>
<dbReference type="PANTHER" id="PTHR24123">
    <property type="entry name" value="ANKYRIN REPEAT-CONTAINING"/>
    <property type="match status" value="1"/>
</dbReference>
<keyword evidence="1" id="KW-0677">Repeat</keyword>
<dbReference type="OrthoDB" id="10258888at2759"/>
<dbReference type="STRING" id="6669.E9HJ96"/>
<evidence type="ECO:0000256" key="2">
    <source>
        <dbReference type="ARBA" id="ARBA00023043"/>
    </source>
</evidence>